<accession>A0A8S1RN12</accession>
<name>A0A8S1RN12_9CILI</name>
<comment type="caution">
    <text evidence="2">The sequence shown here is derived from an EMBL/GenBank/DDBJ whole genome shotgun (WGS) entry which is preliminary data.</text>
</comment>
<dbReference type="Proteomes" id="UP000692954">
    <property type="component" value="Unassembled WGS sequence"/>
</dbReference>
<proteinExistence type="predicted"/>
<sequence>MEQFINQFNKQEFKISWLYIFFNFILDQMVVLARIKIRSKISRINYLKLQQLLQIFDIEIRRGFTFLQYDTLKNLNINYFFIKAKEIISEFINKNYNLKPIQSNLEIGVQSFSYLALQSCVFNLILLGDYYNQWQRKLSMLFNRKCINKQLIQESQLQYCLKCLQNGAMQYLKINCSIRYLTQISKKYQVLNLKVTFNCYPYYFQILQSIQLVISKQRRPLNKLFEQKTLYNNYQYLQQVKKLNISITDQQSIQQILLQPKVRMLKINNIHFKAYIQKKIFGLFQFYKN</sequence>
<dbReference type="EMBL" id="CAJJDN010000186">
    <property type="protein sequence ID" value="CAD8128329.1"/>
    <property type="molecule type" value="Genomic_DNA"/>
</dbReference>
<gene>
    <name evidence="2" type="ORF">PSON_ATCC_30995.1.T1860015</name>
</gene>
<keyword evidence="1" id="KW-0812">Transmembrane</keyword>
<evidence type="ECO:0000313" key="3">
    <source>
        <dbReference type="Proteomes" id="UP000692954"/>
    </source>
</evidence>
<evidence type="ECO:0008006" key="4">
    <source>
        <dbReference type="Google" id="ProtNLM"/>
    </source>
</evidence>
<protein>
    <recommendedName>
        <fullName evidence="4">Transmembrane protein</fullName>
    </recommendedName>
</protein>
<evidence type="ECO:0000256" key="1">
    <source>
        <dbReference type="SAM" id="Phobius"/>
    </source>
</evidence>
<keyword evidence="1" id="KW-1133">Transmembrane helix</keyword>
<keyword evidence="3" id="KW-1185">Reference proteome</keyword>
<feature type="transmembrane region" description="Helical" evidence="1">
    <location>
        <begin position="16"/>
        <end position="35"/>
    </location>
</feature>
<dbReference type="AlphaFoldDB" id="A0A8S1RN12"/>
<keyword evidence="1" id="KW-0472">Membrane</keyword>
<reference evidence="2" key="1">
    <citation type="submission" date="2021-01" db="EMBL/GenBank/DDBJ databases">
        <authorList>
            <consortium name="Genoscope - CEA"/>
            <person name="William W."/>
        </authorList>
    </citation>
    <scope>NUCLEOTIDE SEQUENCE</scope>
</reference>
<evidence type="ECO:0000313" key="2">
    <source>
        <dbReference type="EMBL" id="CAD8128329.1"/>
    </source>
</evidence>
<organism evidence="2 3">
    <name type="scientific">Paramecium sonneborni</name>
    <dbReference type="NCBI Taxonomy" id="65129"/>
    <lineage>
        <taxon>Eukaryota</taxon>
        <taxon>Sar</taxon>
        <taxon>Alveolata</taxon>
        <taxon>Ciliophora</taxon>
        <taxon>Intramacronucleata</taxon>
        <taxon>Oligohymenophorea</taxon>
        <taxon>Peniculida</taxon>
        <taxon>Parameciidae</taxon>
        <taxon>Paramecium</taxon>
    </lineage>
</organism>